<feature type="transmembrane region" description="Helical" evidence="7">
    <location>
        <begin position="108"/>
        <end position="128"/>
    </location>
</feature>
<feature type="transmembrane region" description="Helical" evidence="7">
    <location>
        <begin position="181"/>
        <end position="203"/>
    </location>
</feature>
<dbReference type="Gene3D" id="1.10.3730.20">
    <property type="match status" value="1"/>
</dbReference>
<dbReference type="Proteomes" id="UP001497453">
    <property type="component" value="Chromosome 3"/>
</dbReference>
<gene>
    <name evidence="8" type="ORF">GFSPODELE1_LOCUS4518</name>
</gene>
<evidence type="ECO:0000256" key="4">
    <source>
        <dbReference type="ARBA" id="ARBA00022692"/>
    </source>
</evidence>
<evidence type="ECO:0008006" key="10">
    <source>
        <dbReference type="Google" id="ProtNLM"/>
    </source>
</evidence>
<feature type="transmembrane region" description="Helical" evidence="7">
    <location>
        <begin position="12"/>
        <end position="33"/>
    </location>
</feature>
<keyword evidence="4 7" id="KW-0812">Transmembrane</keyword>
<name>A0ABP1D8I5_9APHY</name>
<sequence>MADGCSISLALLSDWTTTLMLVFGGCCSNALALEQLVTYYPQAGSLITFAQFLCITLRGIPKFVQFTPYPRLRPRQIPIWPYLIQVLLFYFISLLNNAAFAYKIPMSVHIIFRSGGLVISMFMGWLLLGRRYNWTQIASVLLVTAGVVLTTLSASKPKSAKPDTFSETSTSAIENSSENTYTYTSGILILLLALILSGLLGIIQDKTYARYGNRAPAKDSKEYSGKKNDRPETWQESMFYLHFLSMPMFYSVRQDLLDQFQALNNGPVMHLVLPSSFQSKTFTDAYHSIPAIPIPTSYLILLLNTVTQLVCVSGVHRLTSRVSSLTVTLVLVIRKAVSLVISVMLFGTGMEGARKIMMWTGAGLVLVGTLGYSVAGSKNRDREKKKVN</sequence>
<dbReference type="SUPFAM" id="SSF103481">
    <property type="entry name" value="Multidrug resistance efflux transporter EmrE"/>
    <property type="match status" value="1"/>
</dbReference>
<feature type="transmembrane region" description="Helical" evidence="7">
    <location>
        <begin position="80"/>
        <end position="102"/>
    </location>
</feature>
<accession>A0ABP1D8I5</accession>
<evidence type="ECO:0000256" key="1">
    <source>
        <dbReference type="ARBA" id="ARBA00004127"/>
    </source>
</evidence>
<dbReference type="InterPro" id="IPR037185">
    <property type="entry name" value="EmrE-like"/>
</dbReference>
<dbReference type="PANTHER" id="PTHR10778:SF4">
    <property type="entry name" value="NUCLEOTIDE SUGAR TRANSPORTER SLC35B4"/>
    <property type="match status" value="1"/>
</dbReference>
<keyword evidence="9" id="KW-1185">Reference proteome</keyword>
<dbReference type="PANTHER" id="PTHR10778">
    <property type="entry name" value="SOLUTE CARRIER FAMILY 35 MEMBER B"/>
    <property type="match status" value="1"/>
</dbReference>
<keyword evidence="5 7" id="KW-1133">Transmembrane helix</keyword>
<keyword evidence="2" id="KW-0813">Transport</keyword>
<proteinExistence type="predicted"/>
<keyword evidence="3" id="KW-0762">Sugar transport</keyword>
<feature type="transmembrane region" description="Helical" evidence="7">
    <location>
        <begin position="327"/>
        <end position="350"/>
    </location>
</feature>
<dbReference type="Pfam" id="PF08449">
    <property type="entry name" value="UAA"/>
    <property type="match status" value="2"/>
</dbReference>
<evidence type="ECO:0000256" key="6">
    <source>
        <dbReference type="ARBA" id="ARBA00023136"/>
    </source>
</evidence>
<comment type="subcellular location">
    <subcellularLocation>
        <location evidence="1">Endomembrane system</location>
        <topology evidence="1">Multi-pass membrane protein</topology>
    </subcellularLocation>
</comment>
<evidence type="ECO:0000313" key="9">
    <source>
        <dbReference type="Proteomes" id="UP001497453"/>
    </source>
</evidence>
<evidence type="ECO:0000256" key="3">
    <source>
        <dbReference type="ARBA" id="ARBA00022597"/>
    </source>
</evidence>
<evidence type="ECO:0000256" key="7">
    <source>
        <dbReference type="SAM" id="Phobius"/>
    </source>
</evidence>
<protein>
    <recommendedName>
        <fullName evidence="10">UAA transporter</fullName>
    </recommendedName>
</protein>
<organism evidence="8 9">
    <name type="scientific">Somion occarium</name>
    <dbReference type="NCBI Taxonomy" id="3059160"/>
    <lineage>
        <taxon>Eukaryota</taxon>
        <taxon>Fungi</taxon>
        <taxon>Dikarya</taxon>
        <taxon>Basidiomycota</taxon>
        <taxon>Agaricomycotina</taxon>
        <taxon>Agaricomycetes</taxon>
        <taxon>Polyporales</taxon>
        <taxon>Cerrenaceae</taxon>
        <taxon>Somion</taxon>
    </lineage>
</organism>
<evidence type="ECO:0000256" key="2">
    <source>
        <dbReference type="ARBA" id="ARBA00022448"/>
    </source>
</evidence>
<reference evidence="9" key="1">
    <citation type="submission" date="2024-04" db="EMBL/GenBank/DDBJ databases">
        <authorList>
            <person name="Shaw F."/>
            <person name="Minotto A."/>
        </authorList>
    </citation>
    <scope>NUCLEOTIDE SEQUENCE [LARGE SCALE GENOMIC DNA]</scope>
</reference>
<feature type="transmembrane region" description="Helical" evidence="7">
    <location>
        <begin position="356"/>
        <end position="375"/>
    </location>
</feature>
<evidence type="ECO:0000313" key="8">
    <source>
        <dbReference type="EMBL" id="CAL1703313.1"/>
    </source>
</evidence>
<evidence type="ECO:0000256" key="5">
    <source>
        <dbReference type="ARBA" id="ARBA00022989"/>
    </source>
</evidence>
<keyword evidence="6 7" id="KW-0472">Membrane</keyword>
<dbReference type="InterPro" id="IPR013657">
    <property type="entry name" value="SCL35B1-4/HUT1"/>
</dbReference>
<feature type="transmembrane region" description="Helical" evidence="7">
    <location>
        <begin position="137"/>
        <end position="155"/>
    </location>
</feature>
<dbReference type="EMBL" id="OZ037946">
    <property type="protein sequence ID" value="CAL1703313.1"/>
    <property type="molecule type" value="Genomic_DNA"/>
</dbReference>